<protein>
    <recommendedName>
        <fullName evidence="2">carbonic anhydrase</fullName>
        <ecNumber evidence="2">4.2.1.1</ecNumber>
    </recommendedName>
</protein>
<evidence type="ECO:0000256" key="5">
    <source>
        <dbReference type="ARBA" id="ARBA00023180"/>
    </source>
</evidence>
<dbReference type="AlphaFoldDB" id="A0A8B9LYV4"/>
<keyword evidence="8" id="KW-0812">Transmembrane</keyword>
<dbReference type="Pfam" id="PF00194">
    <property type="entry name" value="Carb_anhydrase"/>
    <property type="match status" value="1"/>
</dbReference>
<evidence type="ECO:0000256" key="8">
    <source>
        <dbReference type="SAM" id="Phobius"/>
    </source>
</evidence>
<reference evidence="10" key="1">
    <citation type="submission" date="2025-08" db="UniProtKB">
        <authorList>
            <consortium name="Ensembl"/>
        </authorList>
    </citation>
    <scope>IDENTIFICATION</scope>
</reference>
<dbReference type="InterPro" id="IPR036398">
    <property type="entry name" value="CA_dom_sf"/>
</dbReference>
<keyword evidence="8" id="KW-1133">Transmembrane helix</keyword>
<evidence type="ECO:0000256" key="4">
    <source>
        <dbReference type="ARBA" id="ARBA00022833"/>
    </source>
</evidence>
<dbReference type="SMART" id="SM01057">
    <property type="entry name" value="Carb_anhydrase"/>
    <property type="match status" value="1"/>
</dbReference>
<keyword evidence="8" id="KW-0472">Membrane</keyword>
<dbReference type="InterPro" id="IPR023561">
    <property type="entry name" value="Carbonic_anhydrase_a-class"/>
</dbReference>
<organism evidence="10 11">
    <name type="scientific">Accipiter nisus</name>
    <name type="common">Eurasian sparrowhawk</name>
    <dbReference type="NCBI Taxonomy" id="211598"/>
    <lineage>
        <taxon>Eukaryota</taxon>
        <taxon>Metazoa</taxon>
        <taxon>Chordata</taxon>
        <taxon>Craniata</taxon>
        <taxon>Vertebrata</taxon>
        <taxon>Euteleostomi</taxon>
        <taxon>Archelosauria</taxon>
        <taxon>Archosauria</taxon>
        <taxon>Dinosauria</taxon>
        <taxon>Saurischia</taxon>
        <taxon>Theropoda</taxon>
        <taxon>Coelurosauria</taxon>
        <taxon>Aves</taxon>
        <taxon>Neognathae</taxon>
        <taxon>Neoaves</taxon>
        <taxon>Telluraves</taxon>
        <taxon>Accipitrimorphae</taxon>
        <taxon>Accipitriformes</taxon>
        <taxon>Accipitridae</taxon>
        <taxon>Accipitrinae</taxon>
        <taxon>Accipiter</taxon>
    </lineage>
</organism>
<feature type="compositionally biased region" description="Low complexity" evidence="7">
    <location>
        <begin position="121"/>
        <end position="134"/>
    </location>
</feature>
<accession>A0A8B9LYV4</accession>
<dbReference type="SUPFAM" id="SSF51069">
    <property type="entry name" value="Carbonic anhydrase"/>
    <property type="match status" value="1"/>
</dbReference>
<dbReference type="Ensembl" id="ENSANIT00000000247.1">
    <property type="protein sequence ID" value="ENSANIP00000000240.1"/>
    <property type="gene ID" value="ENSANIG00000000184.1"/>
</dbReference>
<evidence type="ECO:0000256" key="2">
    <source>
        <dbReference type="ARBA" id="ARBA00012925"/>
    </source>
</evidence>
<feature type="compositionally biased region" description="Pro residues" evidence="7">
    <location>
        <begin position="110"/>
        <end position="120"/>
    </location>
</feature>
<feature type="region of interest" description="Disordered" evidence="7">
    <location>
        <begin position="53"/>
        <end position="161"/>
    </location>
</feature>
<evidence type="ECO:0000256" key="7">
    <source>
        <dbReference type="SAM" id="MobiDB-lite"/>
    </source>
</evidence>
<keyword evidence="6" id="KW-0456">Lyase</keyword>
<dbReference type="FunFam" id="3.10.200.10:FF:000003">
    <property type="entry name" value="Carbonic anhydrase 12"/>
    <property type="match status" value="1"/>
</dbReference>
<name>A0A8B9LYV4_9AVES</name>
<comment type="similarity">
    <text evidence="1">Belongs to the alpha-carbonic anhydrase family.</text>
</comment>
<dbReference type="PANTHER" id="PTHR18952:SF84">
    <property type="entry name" value="CARBONIC ANHYDRASE 14"/>
    <property type="match status" value="1"/>
</dbReference>
<evidence type="ECO:0000313" key="11">
    <source>
        <dbReference type="Proteomes" id="UP000694541"/>
    </source>
</evidence>
<evidence type="ECO:0000256" key="1">
    <source>
        <dbReference type="ARBA" id="ARBA00010718"/>
    </source>
</evidence>
<feature type="domain" description="Alpha-carbonic anhydrase" evidence="9">
    <location>
        <begin position="136"/>
        <end position="394"/>
    </location>
</feature>
<proteinExistence type="inferred from homology"/>
<keyword evidence="4" id="KW-0862">Zinc</keyword>
<dbReference type="Gene3D" id="3.10.200.10">
    <property type="entry name" value="Alpha carbonic anhydrase"/>
    <property type="match status" value="1"/>
</dbReference>
<dbReference type="GO" id="GO:0004089">
    <property type="term" value="F:carbonate dehydratase activity"/>
    <property type="evidence" value="ECO:0007669"/>
    <property type="project" value="UniProtKB-EC"/>
</dbReference>
<dbReference type="EC" id="4.2.1.1" evidence="2"/>
<dbReference type="PANTHER" id="PTHR18952">
    <property type="entry name" value="CARBONIC ANHYDRASE"/>
    <property type="match status" value="1"/>
</dbReference>
<evidence type="ECO:0000259" key="9">
    <source>
        <dbReference type="PROSITE" id="PS51144"/>
    </source>
</evidence>
<reference evidence="10" key="2">
    <citation type="submission" date="2025-09" db="UniProtKB">
        <authorList>
            <consortium name="Ensembl"/>
        </authorList>
    </citation>
    <scope>IDENTIFICATION</scope>
</reference>
<dbReference type="Proteomes" id="UP000694541">
    <property type="component" value="Unplaced"/>
</dbReference>
<keyword evidence="3" id="KW-0479">Metal-binding</keyword>
<dbReference type="PROSITE" id="PS51144">
    <property type="entry name" value="ALPHA_CA_2"/>
    <property type="match status" value="1"/>
</dbReference>
<sequence>PSSLRYFPEQREPETNASAALPAKLLLSGIKKTHKNNNKKRTITKKREKVQLCRVNPAPSQNAGRGSGPEESPVAALHAPVATETLEFGVGDSPVTPQPPLVPAEAGPLPQGPSFPPLPEPAARSSPSEPALPAGPHWAYEGPHGQQHWPEGHPACGGRAQSPIDIRTQWAQPDPSLPPIRPVGQPGTPAFTLSNNGHTAVLALPPSLRLQGLPRSFAAAQLHFHWGRPGHAGGAEHLLDGHRAPAEMHVVHYDAERYTNASEAQHHAGGLAVLGVLLEVGADPHPTYDNILSHLGSIRYAGQTTAIPSFSVQDLLPPRLDLYYRYNGSLTTPPCFQSVLWTLFQQPVRISLAQLEQLQGTLYTTTAAEPEPQRLVDNFRVPQELNQRLVLSSFPRGPEGYSTGEVIAIIFGTISSCLGLFLAIHFVAKRMRARRAQDQDVVFKASSHRTHSDDGPRP</sequence>
<keyword evidence="5" id="KW-0325">Glycoprotein</keyword>
<evidence type="ECO:0000256" key="3">
    <source>
        <dbReference type="ARBA" id="ARBA00022723"/>
    </source>
</evidence>
<dbReference type="GO" id="GO:0008270">
    <property type="term" value="F:zinc ion binding"/>
    <property type="evidence" value="ECO:0007669"/>
    <property type="project" value="InterPro"/>
</dbReference>
<evidence type="ECO:0000256" key="6">
    <source>
        <dbReference type="ARBA" id="ARBA00023239"/>
    </source>
</evidence>
<evidence type="ECO:0000313" key="10">
    <source>
        <dbReference type="Ensembl" id="ENSANIP00000000240.1"/>
    </source>
</evidence>
<keyword evidence="11" id="KW-1185">Reference proteome</keyword>
<dbReference type="GO" id="GO:0005886">
    <property type="term" value="C:plasma membrane"/>
    <property type="evidence" value="ECO:0007669"/>
    <property type="project" value="TreeGrafter"/>
</dbReference>
<feature type="transmembrane region" description="Helical" evidence="8">
    <location>
        <begin position="406"/>
        <end position="428"/>
    </location>
</feature>
<dbReference type="InterPro" id="IPR001148">
    <property type="entry name" value="CA_dom"/>
</dbReference>